<sequence>MQENAQSPQYQRPQASETRAVQEMTTGPGSCRLANLCLAAQTLWSGMAFSGVFARCQKVLDEHGVTVTSGPVVDADPKNAAYDACSLGLAGKQCAYRSAKITPTKNGAFVTCWKRPGGKGSIVPFSVGDLQALLVAVEEAGNFGFFVFPAEDLLKQGILAGSGRKGKLSFRVYAPWVVAESKQAAATQAWQRPFFVQGESSLLKKLFNSEGPPSKRLRKADSGPRYAGSGPSPAVSKVSQEDAGLMPLGCLLDDVQFFERVVAAWGVSRSFGKLAADITPAQVTQCDIDEVEGWILEVASIVWKPEDISLTLMGSCWIGTNILKQTGQSDRDYAIEVGQARLSPEEWQLFFNLLQRDSRFQEVTLGSKAIKFCDPKLRLEWELVPVRGHFSFELVTFPMLDGAVSTAARTSMRLQFFETYSGARNAVRVLKRLCPGLNGNIVEALAVRQGKDLLQQDASLAETDGSGVILFQHLICLFDGYPWSPPHPNSPIHVLLRDAAKYGREQGVKEALKEVSKIAGVIRARTTNHHLEEPFVCMTLGGAVRCMAVMGASAACFVTQIVRGIDVVIELPQAFADQAMNPRADCPGSSCLCSDLRDSWLTCVSSKDFDCEMLGFRLNRCTLTFIATSVNLGSHALIFIRTSAVACGLHSYERVPHVCLASASVCSVLVILGHLRFGGLGTYVLLSRRCSNVINTLSLAMSAGALILVWDSEARNSRLTKVSLLGFAFVAAFVPTVCLIDLASALRSACLDSGADAGLQFVQQNHVFYTLSLAFQLFFAWASWGDAPEMLQGIVRKLLGIQLFWQAIDTWYWAAPSLWPETQRKYNFLVILLCRLALALKLLGMVSLVKQGRLELHRQHTSFLSGIWSRRRKTS</sequence>
<protein>
    <submittedName>
        <fullName evidence="3">Uncharacterized protein</fullName>
    </submittedName>
</protein>
<keyword evidence="2" id="KW-1133">Transmembrane helix</keyword>
<feature type="transmembrane region" description="Helical" evidence="2">
    <location>
        <begin position="655"/>
        <end position="673"/>
    </location>
</feature>
<evidence type="ECO:0000313" key="4">
    <source>
        <dbReference type="Proteomes" id="UP000601435"/>
    </source>
</evidence>
<evidence type="ECO:0000256" key="1">
    <source>
        <dbReference type="SAM" id="MobiDB-lite"/>
    </source>
</evidence>
<dbReference type="Proteomes" id="UP000601435">
    <property type="component" value="Unassembled WGS sequence"/>
</dbReference>
<gene>
    <name evidence="3" type="ORF">SNEC2469_LOCUS35631</name>
</gene>
<feature type="transmembrane region" description="Helical" evidence="2">
    <location>
        <begin position="826"/>
        <end position="849"/>
    </location>
</feature>
<organism evidence="3 4">
    <name type="scientific">Symbiodinium necroappetens</name>
    <dbReference type="NCBI Taxonomy" id="1628268"/>
    <lineage>
        <taxon>Eukaryota</taxon>
        <taxon>Sar</taxon>
        <taxon>Alveolata</taxon>
        <taxon>Dinophyceae</taxon>
        <taxon>Suessiales</taxon>
        <taxon>Symbiodiniaceae</taxon>
        <taxon>Symbiodinium</taxon>
    </lineage>
</organism>
<evidence type="ECO:0000256" key="2">
    <source>
        <dbReference type="SAM" id="Phobius"/>
    </source>
</evidence>
<accession>A0A813CRC6</accession>
<feature type="region of interest" description="Disordered" evidence="1">
    <location>
        <begin position="207"/>
        <end position="237"/>
    </location>
</feature>
<keyword evidence="2" id="KW-0472">Membrane</keyword>
<dbReference type="OrthoDB" id="409449at2759"/>
<comment type="caution">
    <text evidence="3">The sequence shown here is derived from an EMBL/GenBank/DDBJ whole genome shotgun (WGS) entry which is preliminary data.</text>
</comment>
<dbReference type="Pfam" id="PF08877">
    <property type="entry name" value="MepB-like"/>
    <property type="match status" value="1"/>
</dbReference>
<keyword evidence="2" id="KW-0812">Transmembrane</keyword>
<feature type="region of interest" description="Disordered" evidence="1">
    <location>
        <begin position="1"/>
        <end position="23"/>
    </location>
</feature>
<proteinExistence type="predicted"/>
<dbReference type="AlphaFoldDB" id="A0A813CRC6"/>
<dbReference type="InterPro" id="IPR011235">
    <property type="entry name" value="MepB-like"/>
</dbReference>
<keyword evidence="4" id="KW-1185">Reference proteome</keyword>
<reference evidence="3" key="1">
    <citation type="submission" date="2021-02" db="EMBL/GenBank/DDBJ databases">
        <authorList>
            <person name="Dougan E. K."/>
            <person name="Rhodes N."/>
            <person name="Thang M."/>
            <person name="Chan C."/>
        </authorList>
    </citation>
    <scope>NUCLEOTIDE SEQUENCE</scope>
</reference>
<feature type="transmembrane region" description="Helical" evidence="2">
    <location>
        <begin position="693"/>
        <end position="710"/>
    </location>
</feature>
<evidence type="ECO:0000313" key="3">
    <source>
        <dbReference type="EMBL" id="CAE7945642.1"/>
    </source>
</evidence>
<dbReference type="Gene3D" id="3.40.1350.140">
    <property type="entry name" value="MepB-like"/>
    <property type="match status" value="1"/>
</dbReference>
<feature type="transmembrane region" description="Helical" evidence="2">
    <location>
        <begin position="623"/>
        <end position="643"/>
    </location>
</feature>
<feature type="transmembrane region" description="Helical" evidence="2">
    <location>
        <begin position="722"/>
        <end position="746"/>
    </location>
</feature>
<dbReference type="InterPro" id="IPR038231">
    <property type="entry name" value="MepB-like_sf"/>
</dbReference>
<dbReference type="EMBL" id="CAJNJA010104185">
    <property type="protein sequence ID" value="CAE7945642.1"/>
    <property type="molecule type" value="Genomic_DNA"/>
</dbReference>
<name>A0A813CRC6_9DINO</name>